<dbReference type="InterPro" id="IPR002372">
    <property type="entry name" value="PQQ_rpt_dom"/>
</dbReference>
<dbReference type="RefSeq" id="WP_084747074.1">
    <property type="nucleotide sequence ID" value="NZ_CP020563.1"/>
</dbReference>
<name>A0ABC8BU33_9ACTN</name>
<feature type="region of interest" description="Disordered" evidence="1">
    <location>
        <begin position="275"/>
        <end position="298"/>
    </location>
</feature>
<protein>
    <recommendedName>
        <fullName evidence="2">Pyrrolo-quinoline quinone repeat domain-containing protein</fullName>
    </recommendedName>
</protein>
<dbReference type="EMBL" id="CP020563">
    <property type="protein sequence ID" value="ARF73278.1"/>
    <property type="molecule type" value="Genomic_DNA"/>
</dbReference>
<organism evidence="3 4">
    <name type="scientific">Kitasatospora albolonga</name>
    <dbReference type="NCBI Taxonomy" id="68173"/>
    <lineage>
        <taxon>Bacteria</taxon>
        <taxon>Bacillati</taxon>
        <taxon>Actinomycetota</taxon>
        <taxon>Actinomycetes</taxon>
        <taxon>Kitasatosporales</taxon>
        <taxon>Streptomycetaceae</taxon>
        <taxon>Kitasatospora</taxon>
    </lineage>
</organism>
<dbReference type="SUPFAM" id="SSF69322">
    <property type="entry name" value="Tricorn protease domain 2"/>
    <property type="match status" value="1"/>
</dbReference>
<keyword evidence="4" id="KW-1185">Reference proteome</keyword>
<feature type="domain" description="Pyrrolo-quinoline quinone repeat" evidence="2">
    <location>
        <begin position="439"/>
        <end position="528"/>
    </location>
</feature>
<sequence>MTRTTRVPVVRRVFGGGPFAEIGEPASAVVDERARRVAVGGDLGPVQWSGGAAAESGWTGHRIGIYEQDGLRCRNLVRSRYPVRSLAFHPGLPLLAVGTGSYDGGYSFEGELLLIRLDTGDVVSALRYPRQVHDVEWRSATELGLVLAPCDDWNNPRAHEQGHAVVVTRADWGAVGPETVGPEELAAPAEPFLPPERGAEARRLLTRLAASDGQRWAVRRRVWAVEGTDDGRVLAALDGVLAECWLPSGERAWAVEDEEGGRQLVPGADGTSVWANAERRDLRRGTGGGRETSGPRTARISVDTGEVLETLSPGVFAVLVAGGRRVVLRPLAGRRGRPERLMMFDLGSGETGAEVGAFDAFNHPFAVRRADGPYVLVGMDPEASHRDKWVTAVGTDGTLRRLFPHAWVPGEHHFGGPAVDIGRSLVHAGTVHHGQGLQPGGAYVVRRSPDGAVRWQHRTDHPATALDADGDTVFVACNSGTLTGLDADTGSVRWHTELEVDGAPTAALSLAVAPQGHVLIGTVDGRVLECSVRPYEND</sequence>
<dbReference type="SMART" id="SM00564">
    <property type="entry name" value="PQQ"/>
    <property type="match status" value="1"/>
</dbReference>
<dbReference type="InterPro" id="IPR015943">
    <property type="entry name" value="WD40/YVTN_repeat-like_dom_sf"/>
</dbReference>
<reference evidence="3 4" key="1">
    <citation type="submission" date="2017-04" db="EMBL/GenBank/DDBJ databases">
        <title>The complete genome sequence of Streptomyces albolongus YIM 101047, the producer of novel bafilomycins and novel odoriferous sesquiterpenoids.</title>
        <authorList>
            <person name="Yin M."/>
            <person name="Jiang Y."/>
        </authorList>
    </citation>
    <scope>NUCLEOTIDE SEQUENCE [LARGE SCALE GENOMIC DNA]</scope>
    <source>
        <strain evidence="3 4">YIM 101047</strain>
    </source>
</reference>
<gene>
    <name evidence="3" type="ORF">B7C62_14130</name>
</gene>
<evidence type="ECO:0000256" key="1">
    <source>
        <dbReference type="SAM" id="MobiDB-lite"/>
    </source>
</evidence>
<accession>A0ABC8BU33</accession>
<dbReference type="KEGG" id="kab:B7C62_14130"/>
<dbReference type="Proteomes" id="UP000192251">
    <property type="component" value="Chromosome"/>
</dbReference>
<dbReference type="AlphaFoldDB" id="A0ABC8BU33"/>
<evidence type="ECO:0000313" key="4">
    <source>
        <dbReference type="Proteomes" id="UP000192251"/>
    </source>
</evidence>
<evidence type="ECO:0000313" key="3">
    <source>
        <dbReference type="EMBL" id="ARF73278.1"/>
    </source>
</evidence>
<proteinExistence type="predicted"/>
<dbReference type="Pfam" id="PF13360">
    <property type="entry name" value="PQQ_2"/>
    <property type="match status" value="1"/>
</dbReference>
<evidence type="ECO:0000259" key="2">
    <source>
        <dbReference type="Pfam" id="PF13360"/>
    </source>
</evidence>
<dbReference type="Gene3D" id="2.130.10.10">
    <property type="entry name" value="YVTN repeat-like/Quinoprotein amine dehydrogenase"/>
    <property type="match status" value="1"/>
</dbReference>
<dbReference type="InterPro" id="IPR018391">
    <property type="entry name" value="PQQ_b-propeller_rpt"/>
</dbReference>